<feature type="compositionally biased region" description="Polar residues" evidence="1">
    <location>
        <begin position="509"/>
        <end position="521"/>
    </location>
</feature>
<dbReference type="Pfam" id="PF10536">
    <property type="entry name" value="PMD"/>
    <property type="match status" value="1"/>
</dbReference>
<dbReference type="InterPro" id="IPR044824">
    <property type="entry name" value="MAIN-like"/>
</dbReference>
<name>A0A2N9F4D1_FAGSY</name>
<dbReference type="GO" id="GO:0010073">
    <property type="term" value="P:meristem maintenance"/>
    <property type="evidence" value="ECO:0007669"/>
    <property type="project" value="InterPro"/>
</dbReference>
<feature type="compositionally biased region" description="Low complexity" evidence="1">
    <location>
        <begin position="31"/>
        <end position="48"/>
    </location>
</feature>
<organism evidence="3">
    <name type="scientific">Fagus sylvatica</name>
    <name type="common">Beechnut</name>
    <dbReference type="NCBI Taxonomy" id="28930"/>
    <lineage>
        <taxon>Eukaryota</taxon>
        <taxon>Viridiplantae</taxon>
        <taxon>Streptophyta</taxon>
        <taxon>Embryophyta</taxon>
        <taxon>Tracheophyta</taxon>
        <taxon>Spermatophyta</taxon>
        <taxon>Magnoliopsida</taxon>
        <taxon>eudicotyledons</taxon>
        <taxon>Gunneridae</taxon>
        <taxon>Pentapetalae</taxon>
        <taxon>rosids</taxon>
        <taxon>fabids</taxon>
        <taxon>Fagales</taxon>
        <taxon>Fagaceae</taxon>
        <taxon>Fagus</taxon>
    </lineage>
</organism>
<feature type="region of interest" description="Disordered" evidence="1">
    <location>
        <begin position="702"/>
        <end position="727"/>
    </location>
</feature>
<proteinExistence type="predicted"/>
<evidence type="ECO:0000313" key="3">
    <source>
        <dbReference type="EMBL" id="SPC81992.1"/>
    </source>
</evidence>
<dbReference type="InterPro" id="IPR019557">
    <property type="entry name" value="AminoTfrase-like_pln_mobile"/>
</dbReference>
<feature type="region of interest" description="Disordered" evidence="1">
    <location>
        <begin position="1"/>
        <end position="53"/>
    </location>
</feature>
<accession>A0A2N9F4D1</accession>
<protein>
    <recommendedName>
        <fullName evidence="2">Aminotransferase-like plant mobile domain-containing protein</fullName>
    </recommendedName>
</protein>
<dbReference type="EMBL" id="OIVN01000553">
    <property type="protein sequence ID" value="SPC81992.1"/>
    <property type="molecule type" value="Genomic_DNA"/>
</dbReference>
<feature type="region of interest" description="Disordered" evidence="1">
    <location>
        <begin position="558"/>
        <end position="672"/>
    </location>
</feature>
<sequence>MASSSRRSTRGCGRTFSGEGSPFVASKAAVSRGSGDNGDSSSSGLGSSEPLGDILCRPTIDPWYRSGERFPSVPASLQPPPADWEWNEMLAVPLVFDFQCSRAANWADWIGSELVDREFYNRLEQAVRRWCPSTHTFFFAHGELTVTLEDIKNHWLLPILGDQDPAELELSPEELRIEAALADYIGRKNIALGTQATRFTPWMDHFNRVEDESIRRAAFVAYWLSKCVFGQLYTQLDLLHAEELAGASCHIVATAFNSSIVHMFLWEYALEYITKGGKPYEVQNKFASIPKEVAAHVGDFQGDVPAVFRWVGSKFYDHSLIPSLDSESKVCWRPYGVTHHGFSYESVMSGFRNVEAQDYTLIAGDFTAYSTHRVRRQFRFDQEIPAVMGIAAGEIPTINPFLRTRAFAYWSGIAPWVIVPNVTMDDIWQSPPSFVVEGSPHIPALGKVPSSKGRRTASASTPAIKGKQSSKSKKRETLSKDSPAQASKKKKTSATKVIKEVLVLKTAVQNPSPARESTAQGVSAPASKKPVRKTRAGKRNFVLPAFPSAPSSIAARVAARKSTRGVVYSEKRDDLNSSSSSSSDRSDPSGAVAEGIRGEDVEVDAAEVVSDVENVAAEVSSADESTASSTSSGGESMVTRTSTEEDEVSMDELEAVETSSDNSPVTSASDPRSVERAIDEHITVEVVTSAARVVETTPIIVTSSGETARGHPSESGSHADSSLLDSNPSTRHYVWRARRGSIVSTDSERTISATVRVPTPPSPLHKSAVAEEVPGDEEVPVHIPDALEGVTRVEHAEVAANKDPVQIDVILGSGIPATEETLAQDPVDDISMEDMVDTHDSYDEVLAETEDHVAGVQAAVMEVTASVTAYTSPTETGELNGHGLIPICCPPSDEPGLMPSCCSPSRPNWLSSVDMGWCPFVVLHLLEAAMRLLHKKREDTRLQQQNLPSGVGQGYYLLPGGFKFSFILDYLRRLAHYIFSKRILAELRAAEARVAVLRDALNIVVPNPWDLASTRRVSAESHAESALYGLLA</sequence>
<feature type="compositionally biased region" description="Low complexity" evidence="1">
    <location>
        <begin position="1"/>
        <end position="18"/>
    </location>
</feature>
<feature type="compositionally biased region" description="Polar residues" evidence="1">
    <location>
        <begin position="657"/>
        <end position="670"/>
    </location>
</feature>
<feature type="compositionally biased region" description="Basic residues" evidence="1">
    <location>
        <begin position="529"/>
        <end position="538"/>
    </location>
</feature>
<feature type="compositionally biased region" description="Polar residues" evidence="1">
    <location>
        <begin position="714"/>
        <end position="727"/>
    </location>
</feature>
<feature type="domain" description="Aminotransferase-like plant mobile" evidence="2">
    <location>
        <begin position="126"/>
        <end position="233"/>
    </location>
</feature>
<evidence type="ECO:0000259" key="2">
    <source>
        <dbReference type="Pfam" id="PF10536"/>
    </source>
</evidence>
<gene>
    <name evidence="3" type="ORF">FSB_LOCUS9874</name>
</gene>
<feature type="region of interest" description="Disordered" evidence="1">
    <location>
        <begin position="445"/>
        <end position="492"/>
    </location>
</feature>
<reference evidence="3" key="1">
    <citation type="submission" date="2018-02" db="EMBL/GenBank/DDBJ databases">
        <authorList>
            <person name="Cohen D.B."/>
            <person name="Kent A.D."/>
        </authorList>
    </citation>
    <scope>NUCLEOTIDE SEQUENCE</scope>
</reference>
<feature type="compositionally biased region" description="Acidic residues" evidence="1">
    <location>
        <begin position="644"/>
        <end position="655"/>
    </location>
</feature>
<dbReference type="PANTHER" id="PTHR46033:SF16">
    <property type="entry name" value="AMINOTRANSFERASE-LIKE PLANT MOBILE DOMAIN-CONTAINING PROTEIN"/>
    <property type="match status" value="1"/>
</dbReference>
<evidence type="ECO:0000256" key="1">
    <source>
        <dbReference type="SAM" id="MobiDB-lite"/>
    </source>
</evidence>
<feature type="compositionally biased region" description="Low complexity" evidence="1">
    <location>
        <begin position="606"/>
        <end position="636"/>
    </location>
</feature>
<dbReference type="PANTHER" id="PTHR46033">
    <property type="entry name" value="PROTEIN MAIN-LIKE 2"/>
    <property type="match status" value="1"/>
</dbReference>
<dbReference type="AlphaFoldDB" id="A0A2N9F4D1"/>
<feature type="region of interest" description="Disordered" evidence="1">
    <location>
        <begin position="509"/>
        <end position="546"/>
    </location>
</feature>